<dbReference type="PROSITE" id="PS50005">
    <property type="entry name" value="TPR"/>
    <property type="match status" value="2"/>
</dbReference>
<dbReference type="Pfam" id="PF13414">
    <property type="entry name" value="TPR_11"/>
    <property type="match status" value="1"/>
</dbReference>
<dbReference type="InterPro" id="IPR019734">
    <property type="entry name" value="TPR_rpt"/>
</dbReference>
<feature type="repeat" description="TPR" evidence="3">
    <location>
        <begin position="62"/>
        <end position="95"/>
    </location>
</feature>
<dbReference type="InterPro" id="IPR011990">
    <property type="entry name" value="TPR-like_helical_dom_sf"/>
</dbReference>
<evidence type="ECO:0000313" key="4">
    <source>
        <dbReference type="EMBL" id="SIS81298.1"/>
    </source>
</evidence>
<dbReference type="Pfam" id="PF13432">
    <property type="entry name" value="TPR_16"/>
    <property type="match status" value="1"/>
</dbReference>
<dbReference type="PANTHER" id="PTHR44186:SF1">
    <property type="entry name" value="BARDET-BIEDL SYNDROME 4 PROTEIN"/>
    <property type="match status" value="1"/>
</dbReference>
<evidence type="ECO:0000256" key="1">
    <source>
        <dbReference type="ARBA" id="ARBA00022737"/>
    </source>
</evidence>
<reference evidence="4 5" key="1">
    <citation type="submission" date="2017-01" db="EMBL/GenBank/DDBJ databases">
        <authorList>
            <person name="Varghese N."/>
            <person name="Submissions S."/>
        </authorList>
    </citation>
    <scope>NUCLEOTIDE SEQUENCE [LARGE SCALE GENOMIC DNA]</scope>
    <source>
        <strain evidence="4 5">DSM 2061</strain>
    </source>
</reference>
<dbReference type="Proteomes" id="UP000185728">
    <property type="component" value="Unassembled WGS sequence"/>
</dbReference>
<accession>A0ABY1KUQ4</accession>
<comment type="caution">
    <text evidence="4">The sequence shown here is derived from an EMBL/GenBank/DDBJ whole genome shotgun (WGS) entry which is preliminary data.</text>
</comment>
<evidence type="ECO:0000313" key="5">
    <source>
        <dbReference type="Proteomes" id="UP000185728"/>
    </source>
</evidence>
<dbReference type="PANTHER" id="PTHR44186">
    <property type="match status" value="1"/>
</dbReference>
<feature type="repeat" description="TPR" evidence="3">
    <location>
        <begin position="232"/>
        <end position="265"/>
    </location>
</feature>
<name>A0ABY1KUQ4_9FLAO</name>
<gene>
    <name evidence="4" type="ORF">SAMN05421766_10497</name>
</gene>
<evidence type="ECO:0000256" key="2">
    <source>
        <dbReference type="ARBA" id="ARBA00022803"/>
    </source>
</evidence>
<proteinExistence type="predicted"/>
<dbReference type="Gene3D" id="1.25.40.10">
    <property type="entry name" value="Tetratricopeptide repeat domain"/>
    <property type="match status" value="1"/>
</dbReference>
<keyword evidence="1" id="KW-0677">Repeat</keyword>
<evidence type="ECO:0000256" key="3">
    <source>
        <dbReference type="PROSITE-ProRule" id="PRU00339"/>
    </source>
</evidence>
<keyword evidence="5" id="KW-1185">Reference proteome</keyword>
<organism evidence="4 5">
    <name type="scientific">Zobellia uliginosa</name>
    <dbReference type="NCBI Taxonomy" id="143224"/>
    <lineage>
        <taxon>Bacteria</taxon>
        <taxon>Pseudomonadati</taxon>
        <taxon>Bacteroidota</taxon>
        <taxon>Flavobacteriia</taxon>
        <taxon>Flavobacteriales</taxon>
        <taxon>Flavobacteriaceae</taxon>
        <taxon>Zobellia</taxon>
    </lineage>
</organism>
<dbReference type="EMBL" id="FTOB01000004">
    <property type="protein sequence ID" value="SIS81298.1"/>
    <property type="molecule type" value="Genomic_DNA"/>
</dbReference>
<dbReference type="SMART" id="SM00028">
    <property type="entry name" value="TPR"/>
    <property type="match status" value="8"/>
</dbReference>
<keyword evidence="2 3" id="KW-0802">TPR repeat</keyword>
<protein>
    <submittedName>
        <fullName evidence="4">Tfp pilus assembly protein PilF</fullName>
    </submittedName>
</protein>
<dbReference type="SUPFAM" id="SSF48452">
    <property type="entry name" value="TPR-like"/>
    <property type="match status" value="2"/>
</dbReference>
<sequence length="393" mass="45669">MYHIQFLSPLNLDSLRVIIRIFLMVIYITSEAQAVTSPVADSLYATGNYLRAINHYAENASVASTLQIARAYNAIGNYEKAIAQYQNVLSQDARLQIAKFELGKLCLKTKDFTNAEALFLELTHAASNNPEYHFYLGETFREEKKTERGLVSYKNAVVIDSTHLRSLFQLGKYYVSQREKDSALTFIDKGLGFYENDVALINLKALAYYNNDEYVKASPYFERLIELGEHKEYIYEKLGYCYFKDWEFEKAKANYKKVLELNDENADAYYNLGQVFRKDRQIDSAQYYIKGSIAVQKPFLLKEYVALAGIARSKGDIKTALKYYKLAHQEDPDDALVYHNVCTVADQYYKDPKIKLTYYENFDERFGDKNDYMSKMVNKRISELKEEIHYDVK</sequence>